<evidence type="ECO:0000256" key="8">
    <source>
        <dbReference type="SAM" id="SignalP"/>
    </source>
</evidence>
<proteinExistence type="inferred from homology"/>
<sequence>MTNKRFFSIISLCFLLYSVATISQNTNKKQETLSSILKRLEKKHGIHFSYANKTIEGKHSASLDEHLSLEAALQRLETENQLNFEWLDNKFVVIRPSKKDKSEFKIQNLEEVVVTNYLTSGITKLNDGSITIKPQDLGILPGLIEPDVLQTIQAIPGVTSADEKVSNINIRGGTHDQNLFLWDGIKMYQSGHFFGLISAFNPYTTKQVNVYKNGSLAQYGDGVSSIVDMRLSNDVDNEFNAGAGFNFINADGYAKIPLSNTTELQISARRSITDVINTITFEQYSKRIFQDSDFTKSKGNDQSISTNENFYFYDVTAKFLYDVSPKDKLRFNFLHVDNNLDYDEQSTINQRDEALNSKLSQRNTAIGLTYIRDWNSRLSTTSQFYVSNYDLDATNHDIINNQRLIQENEVYDGAAKMDINYKVNNQLNINGGYQFTEVGISNLEDLNNPPFRRYIKEVIRTRAIYTELSFLSQNTKTRINLGGRLNYINKFDMLIPEPRLSFSQRFLNHFRFEVLGEFKSQTTSQIIDLQNDFLGIEKRRWVLANNNKTVITNDNQTIFPVPVLKSKQLSAGVHFKKNGFLVSTEAFIKQVNGITTRSQGFQNQYQFVNSIGSYQIKGIDVLLNKEISNTITSWISYSYSKNTYTFSNLNQGNSFPNNVDLTHILNIAGSYTYKNFKWAAGLNYHSGKPITKPDPSTPPEDGIITYLSPNSSRLNDYLRVDCSIIYSFSISNETKASFGASIWNLLNKKNILNRYYTLNSENNLNQIENESLGITPNVSFRIFL</sequence>
<evidence type="ECO:0000256" key="3">
    <source>
        <dbReference type="ARBA" id="ARBA00022452"/>
    </source>
</evidence>
<dbReference type="Gene3D" id="3.55.50.30">
    <property type="match status" value="1"/>
</dbReference>
<evidence type="ECO:0000313" key="11">
    <source>
        <dbReference type="EMBL" id="TNJ46163.1"/>
    </source>
</evidence>
<keyword evidence="8" id="KW-0732">Signal</keyword>
<dbReference type="Gene3D" id="2.40.170.20">
    <property type="entry name" value="TonB-dependent receptor, beta-barrel domain"/>
    <property type="match status" value="1"/>
</dbReference>
<evidence type="ECO:0000259" key="10">
    <source>
        <dbReference type="Pfam" id="PF16344"/>
    </source>
</evidence>
<comment type="subcellular location">
    <subcellularLocation>
        <location evidence="1 7">Cell outer membrane</location>
        <topology evidence="1 7">Multi-pass membrane protein</topology>
    </subcellularLocation>
</comment>
<dbReference type="AlphaFoldDB" id="A0A5C4SQ74"/>
<dbReference type="GO" id="GO:0009279">
    <property type="term" value="C:cell outer membrane"/>
    <property type="evidence" value="ECO:0007669"/>
    <property type="project" value="UniProtKB-SubCell"/>
</dbReference>
<dbReference type="Pfam" id="PF07715">
    <property type="entry name" value="Plug"/>
    <property type="match status" value="1"/>
</dbReference>
<keyword evidence="3 7" id="KW-1134">Transmembrane beta strand</keyword>
<organism evidence="11 12">
    <name type="scientific">Allotamlana fucoidanivorans</name>
    <dbReference type="NCBI Taxonomy" id="2583814"/>
    <lineage>
        <taxon>Bacteria</taxon>
        <taxon>Pseudomonadati</taxon>
        <taxon>Bacteroidota</taxon>
        <taxon>Flavobacteriia</taxon>
        <taxon>Flavobacteriales</taxon>
        <taxon>Flavobacteriaceae</taxon>
        <taxon>Allotamlana</taxon>
    </lineage>
</organism>
<dbReference type="EMBL" id="VDCS01000003">
    <property type="protein sequence ID" value="TNJ46163.1"/>
    <property type="molecule type" value="Genomic_DNA"/>
</dbReference>
<feature type="domain" description="Protein FecR C-terminal" evidence="10">
    <location>
        <begin position="30"/>
        <end position="93"/>
    </location>
</feature>
<evidence type="ECO:0000256" key="5">
    <source>
        <dbReference type="ARBA" id="ARBA00023136"/>
    </source>
</evidence>
<name>A0A5C4SQ74_9FLAO</name>
<keyword evidence="4 7" id="KW-0812">Transmembrane</keyword>
<keyword evidence="11" id="KW-0675">Receptor</keyword>
<feature type="chain" id="PRO_5023075467" evidence="8">
    <location>
        <begin position="24"/>
        <end position="784"/>
    </location>
</feature>
<evidence type="ECO:0000256" key="7">
    <source>
        <dbReference type="PROSITE-ProRule" id="PRU01360"/>
    </source>
</evidence>
<dbReference type="OrthoDB" id="9803050at2"/>
<dbReference type="RefSeq" id="WP_139695177.1">
    <property type="nucleotide sequence ID" value="NZ_CP074074.1"/>
</dbReference>
<evidence type="ECO:0000259" key="9">
    <source>
        <dbReference type="Pfam" id="PF07715"/>
    </source>
</evidence>
<dbReference type="SUPFAM" id="SSF56935">
    <property type="entry name" value="Porins"/>
    <property type="match status" value="1"/>
</dbReference>
<feature type="domain" description="TonB-dependent receptor plug" evidence="9">
    <location>
        <begin position="147"/>
        <end position="222"/>
    </location>
</feature>
<dbReference type="InterPro" id="IPR039426">
    <property type="entry name" value="TonB-dep_rcpt-like"/>
</dbReference>
<comment type="caution">
    <text evidence="11">The sequence shown here is derived from an EMBL/GenBank/DDBJ whole genome shotgun (WGS) entry which is preliminary data.</text>
</comment>
<comment type="similarity">
    <text evidence="7">Belongs to the TonB-dependent receptor family.</text>
</comment>
<dbReference type="InterPro" id="IPR012910">
    <property type="entry name" value="Plug_dom"/>
</dbReference>
<dbReference type="Gene3D" id="2.170.130.10">
    <property type="entry name" value="TonB-dependent receptor, plug domain"/>
    <property type="match status" value="1"/>
</dbReference>
<dbReference type="InterPro" id="IPR037066">
    <property type="entry name" value="Plug_dom_sf"/>
</dbReference>
<accession>A0A5C4SQ74</accession>
<reference evidence="11 12" key="1">
    <citation type="submission" date="2019-05" db="EMBL/GenBank/DDBJ databases">
        <title>Tamlana fucoidanivorans sp. nov., isolated from the surface of algae collected from Fujian province in China.</title>
        <authorList>
            <person name="Li J."/>
        </authorList>
    </citation>
    <scope>NUCLEOTIDE SEQUENCE [LARGE SCALE GENOMIC DNA]</scope>
    <source>
        <strain evidence="11 12">CW2-9</strain>
    </source>
</reference>
<dbReference type="InterPro" id="IPR036942">
    <property type="entry name" value="Beta-barrel_TonB_sf"/>
</dbReference>
<feature type="signal peptide" evidence="8">
    <location>
        <begin position="1"/>
        <end position="23"/>
    </location>
</feature>
<protein>
    <submittedName>
        <fullName evidence="11">TonB-dependent receptor</fullName>
    </submittedName>
</protein>
<gene>
    <name evidence="11" type="ORF">FGF67_03995</name>
</gene>
<dbReference type="PROSITE" id="PS52016">
    <property type="entry name" value="TONB_DEPENDENT_REC_3"/>
    <property type="match status" value="1"/>
</dbReference>
<evidence type="ECO:0000313" key="12">
    <source>
        <dbReference type="Proteomes" id="UP000308713"/>
    </source>
</evidence>
<keyword evidence="12" id="KW-1185">Reference proteome</keyword>
<evidence type="ECO:0000256" key="1">
    <source>
        <dbReference type="ARBA" id="ARBA00004571"/>
    </source>
</evidence>
<dbReference type="Pfam" id="PF16344">
    <property type="entry name" value="FecR_C"/>
    <property type="match status" value="1"/>
</dbReference>
<dbReference type="InterPro" id="IPR032508">
    <property type="entry name" value="FecR_C"/>
</dbReference>
<evidence type="ECO:0000256" key="6">
    <source>
        <dbReference type="ARBA" id="ARBA00023237"/>
    </source>
</evidence>
<evidence type="ECO:0000256" key="4">
    <source>
        <dbReference type="ARBA" id="ARBA00022692"/>
    </source>
</evidence>
<dbReference type="Proteomes" id="UP000308713">
    <property type="component" value="Unassembled WGS sequence"/>
</dbReference>
<keyword evidence="6 7" id="KW-0998">Cell outer membrane</keyword>
<keyword evidence="2 7" id="KW-0813">Transport</keyword>
<keyword evidence="5 7" id="KW-0472">Membrane</keyword>
<evidence type="ECO:0000256" key="2">
    <source>
        <dbReference type="ARBA" id="ARBA00022448"/>
    </source>
</evidence>